<sequence length="98" mass="11297">MQIVLVRVTRGYNARPCLWTGSDASCTQNGSAAVRGPHGIPDFPVSNPNYCRLDFRTVRTGRDEVLFFFTLDTKIWPLRRPSLRKYPKGRFALLYFSR</sequence>
<proteinExistence type="predicted"/>
<dbReference type="Proteomes" id="UP000625711">
    <property type="component" value="Unassembled WGS sequence"/>
</dbReference>
<comment type="caution">
    <text evidence="1">The sequence shown here is derived from an EMBL/GenBank/DDBJ whole genome shotgun (WGS) entry which is preliminary data.</text>
</comment>
<keyword evidence="2" id="KW-1185">Reference proteome</keyword>
<evidence type="ECO:0000313" key="1">
    <source>
        <dbReference type="EMBL" id="KAF7270655.1"/>
    </source>
</evidence>
<protein>
    <submittedName>
        <fullName evidence="1">Uncharacterized protein</fullName>
    </submittedName>
</protein>
<gene>
    <name evidence="1" type="ORF">GWI33_016376</name>
</gene>
<reference evidence="1" key="1">
    <citation type="submission" date="2020-08" db="EMBL/GenBank/DDBJ databases">
        <title>Genome sequencing and assembly of the red palm weevil Rhynchophorus ferrugineus.</title>
        <authorList>
            <person name="Dias G.B."/>
            <person name="Bergman C.M."/>
            <person name="Manee M."/>
        </authorList>
    </citation>
    <scope>NUCLEOTIDE SEQUENCE</scope>
    <source>
        <strain evidence="1">AA-2017</strain>
        <tissue evidence="1">Whole larva</tissue>
    </source>
</reference>
<dbReference type="AlphaFoldDB" id="A0A834I3M2"/>
<evidence type="ECO:0000313" key="2">
    <source>
        <dbReference type="Proteomes" id="UP000625711"/>
    </source>
</evidence>
<name>A0A834I3M2_RHYFE</name>
<accession>A0A834I3M2</accession>
<dbReference type="EMBL" id="JAACXV010014073">
    <property type="protein sequence ID" value="KAF7270655.1"/>
    <property type="molecule type" value="Genomic_DNA"/>
</dbReference>
<organism evidence="1 2">
    <name type="scientific">Rhynchophorus ferrugineus</name>
    <name type="common">Red palm weevil</name>
    <name type="synonym">Curculio ferrugineus</name>
    <dbReference type="NCBI Taxonomy" id="354439"/>
    <lineage>
        <taxon>Eukaryota</taxon>
        <taxon>Metazoa</taxon>
        <taxon>Ecdysozoa</taxon>
        <taxon>Arthropoda</taxon>
        <taxon>Hexapoda</taxon>
        <taxon>Insecta</taxon>
        <taxon>Pterygota</taxon>
        <taxon>Neoptera</taxon>
        <taxon>Endopterygota</taxon>
        <taxon>Coleoptera</taxon>
        <taxon>Polyphaga</taxon>
        <taxon>Cucujiformia</taxon>
        <taxon>Curculionidae</taxon>
        <taxon>Dryophthorinae</taxon>
        <taxon>Rhynchophorus</taxon>
    </lineage>
</organism>